<dbReference type="Proteomes" id="UP000184394">
    <property type="component" value="Unassembled WGS sequence"/>
</dbReference>
<accession>A0A1M7HYW6</accession>
<sequence length="131" mass="14904">MISLIKETAKFIRENPKSPDSLCCAEALFGIINHTMSKEAAVSAISSILMKNVSINDNVSNGATAFVVKSVQLMRDILVAQHYYIAYDLAELLMALPNKEYISDRNFVFDYNCTYIRPFNRKYPFRLPELV</sequence>
<gene>
    <name evidence="1" type="ORF">SAMN04487860_103166</name>
</gene>
<evidence type="ECO:0000313" key="2">
    <source>
        <dbReference type="Proteomes" id="UP000184394"/>
    </source>
</evidence>
<dbReference type="OrthoDB" id="1822313at2"/>
<dbReference type="AlphaFoldDB" id="A0A1M7HYW6"/>
<protein>
    <submittedName>
        <fullName evidence="1">Uncharacterized protein</fullName>
    </submittedName>
</protein>
<dbReference type="EMBL" id="FRCT01000003">
    <property type="protein sequence ID" value="SHM33337.1"/>
    <property type="molecule type" value="Genomic_DNA"/>
</dbReference>
<proteinExistence type="predicted"/>
<evidence type="ECO:0000313" key="1">
    <source>
        <dbReference type="EMBL" id="SHM33337.1"/>
    </source>
</evidence>
<organism evidence="1 2">
    <name type="scientific">Ruminococcus flavefaciens</name>
    <dbReference type="NCBI Taxonomy" id="1265"/>
    <lineage>
        <taxon>Bacteria</taxon>
        <taxon>Bacillati</taxon>
        <taxon>Bacillota</taxon>
        <taxon>Clostridia</taxon>
        <taxon>Eubacteriales</taxon>
        <taxon>Oscillospiraceae</taxon>
        <taxon>Ruminococcus</taxon>
    </lineage>
</organism>
<reference evidence="1 2" key="1">
    <citation type="submission" date="2016-11" db="EMBL/GenBank/DDBJ databases">
        <authorList>
            <person name="Jaros S."/>
            <person name="Januszkiewicz K."/>
            <person name="Wedrychowicz H."/>
        </authorList>
    </citation>
    <scope>NUCLEOTIDE SEQUENCE [LARGE SCALE GENOMIC DNA]</scope>
    <source>
        <strain evidence="1 2">Y1</strain>
    </source>
</reference>
<dbReference type="RefSeq" id="WP_072949324.1">
    <property type="nucleotide sequence ID" value="NZ_FRCT01000003.1"/>
</dbReference>
<name>A0A1M7HYW6_RUMFL</name>